<keyword evidence="5" id="KW-1185">Reference proteome</keyword>
<gene>
    <name evidence="4" type="primary">comGD</name>
    <name evidence="4" type="ORF">FTX54_007315</name>
</gene>
<dbReference type="EMBL" id="CP144914">
    <property type="protein sequence ID" value="WWD81344.1"/>
    <property type="molecule type" value="Genomic_DNA"/>
</dbReference>
<dbReference type="Pfam" id="PF07963">
    <property type="entry name" value="N_methyl"/>
    <property type="match status" value="1"/>
</dbReference>
<evidence type="ECO:0000256" key="2">
    <source>
        <dbReference type="ARBA" id="ARBA00023287"/>
    </source>
</evidence>
<dbReference type="KEGG" id="ahal:FTX54_007315"/>
<dbReference type="PIRSF" id="PIRSF021292">
    <property type="entry name" value="Competence_ComGD"/>
    <property type="match status" value="1"/>
</dbReference>
<dbReference type="InterPro" id="IPR045584">
    <property type="entry name" value="Pilin-like"/>
</dbReference>
<reference evidence="4 5" key="1">
    <citation type="submission" date="2024-01" db="EMBL/GenBank/DDBJ databases">
        <title>Complete Genome Sequence of Alkalicoccus halolimnae BZ-SZ-XJ29T, a Moderately Halophilic Bacterium Isolated from a Salt Lake.</title>
        <authorList>
            <person name="Zhao B."/>
        </authorList>
    </citation>
    <scope>NUCLEOTIDE SEQUENCE [LARGE SCALE GENOMIC DNA]</scope>
    <source>
        <strain evidence="4 5">BZ-SZ-XJ29</strain>
    </source>
</reference>
<feature type="transmembrane region" description="Helical" evidence="3">
    <location>
        <begin position="12"/>
        <end position="34"/>
    </location>
</feature>
<name>A0A5C7F8M7_9BACI</name>
<dbReference type="InterPro" id="IPR012902">
    <property type="entry name" value="N_methyl_site"/>
</dbReference>
<evidence type="ECO:0000256" key="3">
    <source>
        <dbReference type="SAM" id="Phobius"/>
    </source>
</evidence>
<dbReference type="InterPro" id="IPR016785">
    <property type="entry name" value="ComGD"/>
</dbReference>
<keyword evidence="3" id="KW-0812">Transmembrane</keyword>
<keyword evidence="3" id="KW-1133">Transmembrane helix</keyword>
<organism evidence="4 5">
    <name type="scientific">Alkalicoccus halolimnae</name>
    <dbReference type="NCBI Taxonomy" id="1667239"/>
    <lineage>
        <taxon>Bacteria</taxon>
        <taxon>Bacillati</taxon>
        <taxon>Bacillota</taxon>
        <taxon>Bacilli</taxon>
        <taxon>Bacillales</taxon>
        <taxon>Bacillaceae</taxon>
        <taxon>Alkalicoccus</taxon>
    </lineage>
</organism>
<dbReference type="AlphaFoldDB" id="A0A5C7F8M7"/>
<evidence type="ECO:0000313" key="4">
    <source>
        <dbReference type="EMBL" id="WWD81344.1"/>
    </source>
</evidence>
<sequence length="148" mass="16986">MPSVLMNDRGFSLVEVMAALLLASIIAMTAVLPVKDISAQMQSEYLLNQLEQDLHAMQLYAMRAGKEVNFRFYENGKYRALSEGEVLMERIPRYPLAFRPLSLNLNELQFNPNGNLRSFGQLRVEAASKNYNLVFQIGRGRFYFLEIE</sequence>
<dbReference type="GO" id="GO:0009986">
    <property type="term" value="C:cell surface"/>
    <property type="evidence" value="ECO:0007669"/>
    <property type="project" value="UniProtKB-SubCell"/>
</dbReference>
<dbReference type="NCBIfam" id="TIGR02532">
    <property type="entry name" value="IV_pilin_GFxxxE"/>
    <property type="match status" value="1"/>
</dbReference>
<dbReference type="RefSeq" id="WP_147802886.1">
    <property type="nucleotide sequence ID" value="NZ_CP144914.1"/>
</dbReference>
<dbReference type="NCBIfam" id="NF040982">
    <property type="entry name" value="ComGD"/>
    <property type="match status" value="1"/>
</dbReference>
<dbReference type="SUPFAM" id="SSF54523">
    <property type="entry name" value="Pili subunits"/>
    <property type="match status" value="1"/>
</dbReference>
<comment type="subcellular location">
    <subcellularLocation>
        <location evidence="1">Cell surface</location>
    </subcellularLocation>
</comment>
<protein>
    <submittedName>
        <fullName evidence="4">Competence type IV pilus minor pilin ComGD</fullName>
    </submittedName>
</protein>
<accession>A0A5C7F8M7</accession>
<dbReference type="PROSITE" id="PS00409">
    <property type="entry name" value="PROKAR_NTER_METHYL"/>
    <property type="match status" value="1"/>
</dbReference>
<proteinExistence type="predicted"/>
<keyword evidence="2" id="KW-0178">Competence</keyword>
<evidence type="ECO:0000256" key="1">
    <source>
        <dbReference type="ARBA" id="ARBA00004241"/>
    </source>
</evidence>
<dbReference type="OrthoDB" id="1653576at2"/>
<evidence type="ECO:0000313" key="5">
    <source>
        <dbReference type="Proteomes" id="UP000321816"/>
    </source>
</evidence>
<dbReference type="GO" id="GO:0030420">
    <property type="term" value="P:establishment of competence for transformation"/>
    <property type="evidence" value="ECO:0007669"/>
    <property type="project" value="UniProtKB-KW"/>
</dbReference>
<keyword evidence="3" id="KW-0472">Membrane</keyword>
<dbReference type="Proteomes" id="UP000321816">
    <property type="component" value="Chromosome"/>
</dbReference>